<evidence type="ECO:0000256" key="1">
    <source>
        <dbReference type="ARBA" id="ARBA00004606"/>
    </source>
</evidence>
<dbReference type="InterPro" id="IPR051292">
    <property type="entry name" value="Xyl/GlcA_transferase"/>
</dbReference>
<dbReference type="OrthoDB" id="6777830at2759"/>
<evidence type="ECO:0000256" key="4">
    <source>
        <dbReference type="ARBA" id="ARBA00022989"/>
    </source>
</evidence>
<protein>
    <recommendedName>
        <fullName evidence="10">Glycosyltransferase-like protein LARGE2</fullName>
    </recommendedName>
</protein>
<proteinExistence type="predicted"/>
<dbReference type="InParanoid" id="A0A5N4A5W5"/>
<keyword evidence="4 7" id="KW-1133">Transmembrane helix</keyword>
<evidence type="ECO:0000256" key="5">
    <source>
        <dbReference type="ARBA" id="ARBA00023136"/>
    </source>
</evidence>
<keyword evidence="5 7" id="KW-0472">Membrane</keyword>
<dbReference type="GO" id="GO:0016020">
    <property type="term" value="C:membrane"/>
    <property type="evidence" value="ECO:0007669"/>
    <property type="project" value="UniProtKB-SubCell"/>
</dbReference>
<evidence type="ECO:0000313" key="8">
    <source>
        <dbReference type="EMBL" id="KAB0792715.1"/>
    </source>
</evidence>
<dbReference type="GO" id="GO:0035269">
    <property type="term" value="P:protein O-linked glycosylation via mannose"/>
    <property type="evidence" value="ECO:0007669"/>
    <property type="project" value="TreeGrafter"/>
</dbReference>
<dbReference type="InterPro" id="IPR029044">
    <property type="entry name" value="Nucleotide-diphossugar_trans"/>
</dbReference>
<dbReference type="PANTHER" id="PTHR12270:SF25">
    <property type="entry name" value="GLYCOSYLTRANSFERASE-LIKE PROTEIN LARGE"/>
    <property type="match status" value="1"/>
</dbReference>
<dbReference type="SUPFAM" id="SSF53448">
    <property type="entry name" value="Nucleotide-diphospho-sugar transferases"/>
    <property type="match status" value="1"/>
</dbReference>
<dbReference type="EMBL" id="VVIM01000010">
    <property type="protein sequence ID" value="KAB0792715.1"/>
    <property type="molecule type" value="Genomic_DNA"/>
</dbReference>
<reference evidence="8 9" key="1">
    <citation type="journal article" date="2018" name="Elife">
        <title>Firefly genomes illuminate parallel origins of bioluminescence in beetles.</title>
        <authorList>
            <person name="Fallon T.R."/>
            <person name="Lower S.E."/>
            <person name="Chang C.H."/>
            <person name="Bessho-Uehara M."/>
            <person name="Martin G.J."/>
            <person name="Bewick A.J."/>
            <person name="Behringer M."/>
            <person name="Debat H.J."/>
            <person name="Wong I."/>
            <person name="Day J.C."/>
            <person name="Suvorov A."/>
            <person name="Silva C.J."/>
            <person name="Stanger-Hall K.F."/>
            <person name="Hall D.W."/>
            <person name="Schmitz R.J."/>
            <person name="Nelson D.R."/>
            <person name="Lewis S.M."/>
            <person name="Shigenobu S."/>
            <person name="Bybee S.M."/>
            <person name="Larracuente A.M."/>
            <person name="Oba Y."/>
            <person name="Weng J.K."/>
        </authorList>
    </citation>
    <scope>NUCLEOTIDE SEQUENCE [LARGE SCALE GENOMIC DNA]</scope>
    <source>
        <strain evidence="8">1611_PpyrPB1</strain>
        <tissue evidence="8">Whole body</tissue>
    </source>
</reference>
<comment type="subcellular location">
    <subcellularLocation>
        <location evidence="1">Membrane</location>
        <topology evidence="1">Single-pass type II membrane protein</topology>
    </subcellularLocation>
</comment>
<sequence>MSIKRVLQFVLSLVTLTIIIQLVLFTNLPRGTRYRNRDNFFCDAIHIGVLHVTSATQLYKTLKFLVFYRNSPLHFHFFVNETGAKIVNTLFETWHLPQVQISTYESKDSKSTDTLDEKLQSLRRPELLNHTDRLIVMGSNLLVMGDLQQFWDLFDHFQMSQVLGAVKRGDNKAETDIFLLDLSKLLSMTGPLNSATGVHFAAVNPQYLRWTYVENIVDKDELNSVRAILSNMGQDIPPRRISRCTDLHESNSTDAPTLPACSSLPESQMFKRRTLLFIRRFSYAPKEHDVTLVTQFPYEKLDVFEAMCRRWLGPISATVYLSEADLEKTIDFIEKSSDLKRRYNVAYHAVFKRGEFRPMNYLRNVALRNVVTSHVFLADIDYLPMSKLHKTLLPYLAKMATHKKALVIPAFATNGSKPVSPLTVDELKEAWDKRFIIPLPEKTLGSEHLPTDYKRLRNATEPYTIQWKPNHDPCIVVQSNVVEYDERFFGYGHGRVSHILELHTQNYEFIVLPNTFVVYLDHLKGRDYEQFAKDDYRSCLQAIIEQNVDDLNRKYGTKYNITNLYGEPTKSSVVNTT</sequence>
<evidence type="ECO:0008006" key="10">
    <source>
        <dbReference type="Google" id="ProtNLM"/>
    </source>
</evidence>
<keyword evidence="3" id="KW-0735">Signal-anchor</keyword>
<dbReference type="Gene3D" id="3.90.550.10">
    <property type="entry name" value="Spore Coat Polysaccharide Biosynthesis Protein SpsA, Chain A"/>
    <property type="match status" value="1"/>
</dbReference>
<dbReference type="AlphaFoldDB" id="A0A5N4A5W5"/>
<gene>
    <name evidence="8" type="ORF">PPYR_14674</name>
</gene>
<dbReference type="GO" id="GO:0015020">
    <property type="term" value="F:glucuronosyltransferase activity"/>
    <property type="evidence" value="ECO:0007669"/>
    <property type="project" value="TreeGrafter"/>
</dbReference>
<dbReference type="PANTHER" id="PTHR12270">
    <property type="entry name" value="GLYCOSYLTRANSFERASE-RELATED"/>
    <property type="match status" value="1"/>
</dbReference>
<feature type="transmembrane region" description="Helical" evidence="7">
    <location>
        <begin position="6"/>
        <end position="28"/>
    </location>
</feature>
<keyword evidence="6" id="KW-0325">Glycoprotein</keyword>
<name>A0A5N4A5W5_PHOPY</name>
<keyword evidence="9" id="KW-1185">Reference proteome</keyword>
<evidence type="ECO:0000256" key="6">
    <source>
        <dbReference type="ARBA" id="ARBA00023180"/>
    </source>
</evidence>
<keyword evidence="2 7" id="KW-0812">Transmembrane</keyword>
<dbReference type="GO" id="GO:0042285">
    <property type="term" value="F:xylosyltransferase activity"/>
    <property type="evidence" value="ECO:0007669"/>
    <property type="project" value="TreeGrafter"/>
</dbReference>
<accession>A0A5N4A5W5</accession>
<dbReference type="Pfam" id="PF13896">
    <property type="entry name" value="Glyco_transf_49"/>
    <property type="match status" value="2"/>
</dbReference>
<organism evidence="8 9">
    <name type="scientific">Photinus pyralis</name>
    <name type="common">Common eastern firefly</name>
    <name type="synonym">Lampyris pyralis</name>
    <dbReference type="NCBI Taxonomy" id="7054"/>
    <lineage>
        <taxon>Eukaryota</taxon>
        <taxon>Metazoa</taxon>
        <taxon>Ecdysozoa</taxon>
        <taxon>Arthropoda</taxon>
        <taxon>Hexapoda</taxon>
        <taxon>Insecta</taxon>
        <taxon>Pterygota</taxon>
        <taxon>Neoptera</taxon>
        <taxon>Endopterygota</taxon>
        <taxon>Coleoptera</taxon>
        <taxon>Polyphaga</taxon>
        <taxon>Elateriformia</taxon>
        <taxon>Elateroidea</taxon>
        <taxon>Lampyridae</taxon>
        <taxon>Lampyrinae</taxon>
        <taxon>Photinus</taxon>
    </lineage>
</organism>
<comment type="caution">
    <text evidence="8">The sequence shown here is derived from an EMBL/GenBank/DDBJ whole genome shotgun (WGS) entry which is preliminary data.</text>
</comment>
<evidence type="ECO:0000256" key="2">
    <source>
        <dbReference type="ARBA" id="ARBA00022692"/>
    </source>
</evidence>
<evidence type="ECO:0000256" key="3">
    <source>
        <dbReference type="ARBA" id="ARBA00022968"/>
    </source>
</evidence>
<evidence type="ECO:0000313" key="9">
    <source>
        <dbReference type="Proteomes" id="UP000327044"/>
    </source>
</evidence>
<dbReference type="Proteomes" id="UP000327044">
    <property type="component" value="Unassembled WGS sequence"/>
</dbReference>
<evidence type="ECO:0000256" key="7">
    <source>
        <dbReference type="SAM" id="Phobius"/>
    </source>
</evidence>